<dbReference type="Proteomes" id="UP001057738">
    <property type="component" value="Chromosome"/>
</dbReference>
<evidence type="ECO:0000256" key="2">
    <source>
        <dbReference type="SAM" id="MobiDB-lite"/>
    </source>
</evidence>
<protein>
    <submittedName>
        <fullName evidence="3">Cytochrome P450</fullName>
    </submittedName>
</protein>
<evidence type="ECO:0000313" key="3">
    <source>
        <dbReference type="EMBL" id="UUY51499.1"/>
    </source>
</evidence>
<feature type="compositionally biased region" description="Low complexity" evidence="2">
    <location>
        <begin position="51"/>
        <end position="63"/>
    </location>
</feature>
<sequence>MRTVQGAALDGLRARVRALAERTGMPVRSTRGERTHGGPAVRPRPAERPVRTPLGGAPLADPGPAAPPPGTDTPARRTSVTAPLRRRPAAPARTAVLTAPAVSPTAVTTVYAALVALLSGTGRPRTLRRRSEEVHASAAALRALRARHGEAPALVRTRSGKTLLVLLDPRDLRRFYAEPVTVLAADPPRKCRGLDTHEPDPDGDGTGCARAEQRAERRRMSADVLAPGQPVHPAAGPILTVVSEEARHLSAAGTLELARARHAVSRAARRIVLGAPAAEDDELAGWLTQLRAEDKRLRGGPRRAARSVHDKARARIREYVRRAGEDTLAGRAARLADAAASAGTDGAADPGDEARLWLLAMDAVPDTLLRTLLLLGAHPCEQDAAAAEAAAEVAAGPARGELPRLRACVRESLRLYPVVPDLVRVTRAETEWRGVRHPAGTSVLLPAAFHQRDPERVPAAHVFVPGRWKNPGADQDIRMAPFSHGGGRCPGDQLGLMITAAFCAEVLRGHRITGTRPVLDPVGPLPVTLDPHGVRLTLTRR</sequence>
<dbReference type="InterPro" id="IPR001128">
    <property type="entry name" value="Cyt_P450"/>
</dbReference>
<feature type="compositionally biased region" description="Low complexity" evidence="2">
    <location>
        <begin position="72"/>
        <end position="92"/>
    </location>
</feature>
<name>A0ABY5Q5F8_9ACTN</name>
<dbReference type="EMBL" id="CP102514">
    <property type="protein sequence ID" value="UUY51499.1"/>
    <property type="molecule type" value="Genomic_DNA"/>
</dbReference>
<dbReference type="InterPro" id="IPR050121">
    <property type="entry name" value="Cytochrome_P450_monoxygenase"/>
</dbReference>
<reference evidence="3" key="1">
    <citation type="submission" date="2022-08" db="EMBL/GenBank/DDBJ databases">
        <authorList>
            <person name="Tian L."/>
        </authorList>
    </citation>
    <scope>NUCLEOTIDE SEQUENCE</scope>
    <source>
        <strain evidence="3">CM253</strain>
    </source>
</reference>
<gene>
    <name evidence="3" type="ORF">NRK68_32230</name>
</gene>
<accession>A0ABY5Q5F8</accession>
<comment type="similarity">
    <text evidence="1">Belongs to the cytochrome P450 family.</text>
</comment>
<dbReference type="PANTHER" id="PTHR24305">
    <property type="entry name" value="CYTOCHROME P450"/>
    <property type="match status" value="1"/>
</dbReference>
<dbReference type="Pfam" id="PF00067">
    <property type="entry name" value="p450"/>
    <property type="match status" value="1"/>
</dbReference>
<proteinExistence type="inferred from homology"/>
<dbReference type="GeneID" id="95578201"/>
<evidence type="ECO:0000256" key="1">
    <source>
        <dbReference type="ARBA" id="ARBA00010617"/>
    </source>
</evidence>
<dbReference type="Gene3D" id="1.10.630.10">
    <property type="entry name" value="Cytochrome P450"/>
    <property type="match status" value="1"/>
</dbReference>
<dbReference type="SUPFAM" id="SSF48264">
    <property type="entry name" value="Cytochrome P450"/>
    <property type="match status" value="1"/>
</dbReference>
<keyword evidence="4" id="KW-1185">Reference proteome</keyword>
<feature type="region of interest" description="Disordered" evidence="2">
    <location>
        <begin position="20"/>
        <end position="92"/>
    </location>
</feature>
<dbReference type="InterPro" id="IPR036396">
    <property type="entry name" value="Cyt_P450_sf"/>
</dbReference>
<dbReference type="PANTHER" id="PTHR24305:SF166">
    <property type="entry name" value="CYTOCHROME P450 12A4, MITOCHONDRIAL-RELATED"/>
    <property type="match status" value="1"/>
</dbReference>
<dbReference type="RefSeq" id="WP_183064701.1">
    <property type="nucleotide sequence ID" value="NZ_CP102514.1"/>
</dbReference>
<evidence type="ECO:0000313" key="4">
    <source>
        <dbReference type="Proteomes" id="UP001057738"/>
    </source>
</evidence>
<organism evidence="3 4">
    <name type="scientific">Streptomyces yangpuensis</name>
    <dbReference type="NCBI Taxonomy" id="1648182"/>
    <lineage>
        <taxon>Bacteria</taxon>
        <taxon>Bacillati</taxon>
        <taxon>Actinomycetota</taxon>
        <taxon>Actinomycetes</taxon>
        <taxon>Kitasatosporales</taxon>
        <taxon>Streptomycetaceae</taxon>
        <taxon>Streptomyces</taxon>
    </lineage>
</organism>